<dbReference type="AlphaFoldDB" id="A0A4Y2RYB6"/>
<dbReference type="Proteomes" id="UP000499080">
    <property type="component" value="Unassembled WGS sequence"/>
</dbReference>
<keyword evidence="2" id="KW-1185">Reference proteome</keyword>
<reference evidence="1 2" key="1">
    <citation type="journal article" date="2019" name="Sci. Rep.">
        <title>Orb-weaving spider Araneus ventricosus genome elucidates the spidroin gene catalogue.</title>
        <authorList>
            <person name="Kono N."/>
            <person name="Nakamura H."/>
            <person name="Ohtoshi R."/>
            <person name="Moran D.A.P."/>
            <person name="Shinohara A."/>
            <person name="Yoshida Y."/>
            <person name="Fujiwara M."/>
            <person name="Mori M."/>
            <person name="Tomita M."/>
            <person name="Arakawa K."/>
        </authorList>
    </citation>
    <scope>NUCLEOTIDE SEQUENCE [LARGE SCALE GENOMIC DNA]</scope>
</reference>
<dbReference type="EMBL" id="BGPR01019074">
    <property type="protein sequence ID" value="GBN80894.1"/>
    <property type="molecule type" value="Genomic_DNA"/>
</dbReference>
<evidence type="ECO:0000313" key="2">
    <source>
        <dbReference type="Proteomes" id="UP000499080"/>
    </source>
</evidence>
<accession>A0A4Y2RYB6</accession>
<sequence>MSHINAVRNATFSQKYHPFLETHPTASIILLTKFSSYETCVPYMSPFINQIRKNLWETDLMIVMIAVTMIQVYHDQSRAHERWYVDVFRIPPVS</sequence>
<organism evidence="1 2">
    <name type="scientific">Araneus ventricosus</name>
    <name type="common">Orbweaver spider</name>
    <name type="synonym">Epeira ventricosa</name>
    <dbReference type="NCBI Taxonomy" id="182803"/>
    <lineage>
        <taxon>Eukaryota</taxon>
        <taxon>Metazoa</taxon>
        <taxon>Ecdysozoa</taxon>
        <taxon>Arthropoda</taxon>
        <taxon>Chelicerata</taxon>
        <taxon>Arachnida</taxon>
        <taxon>Araneae</taxon>
        <taxon>Araneomorphae</taxon>
        <taxon>Entelegynae</taxon>
        <taxon>Araneoidea</taxon>
        <taxon>Araneidae</taxon>
        <taxon>Araneus</taxon>
    </lineage>
</organism>
<proteinExistence type="predicted"/>
<evidence type="ECO:0000313" key="1">
    <source>
        <dbReference type="EMBL" id="GBN80894.1"/>
    </source>
</evidence>
<comment type="caution">
    <text evidence="1">The sequence shown here is derived from an EMBL/GenBank/DDBJ whole genome shotgun (WGS) entry which is preliminary data.</text>
</comment>
<name>A0A4Y2RYB6_ARAVE</name>
<gene>
    <name evidence="1" type="ORF">AVEN_97009_1</name>
</gene>
<protein>
    <submittedName>
        <fullName evidence="1">Uncharacterized protein</fullName>
    </submittedName>
</protein>